<evidence type="ECO:0000313" key="4">
    <source>
        <dbReference type="Proteomes" id="UP001465976"/>
    </source>
</evidence>
<organism evidence="3 4">
    <name type="scientific">Marasmius crinis-equi</name>
    <dbReference type="NCBI Taxonomy" id="585013"/>
    <lineage>
        <taxon>Eukaryota</taxon>
        <taxon>Fungi</taxon>
        <taxon>Dikarya</taxon>
        <taxon>Basidiomycota</taxon>
        <taxon>Agaricomycotina</taxon>
        <taxon>Agaricomycetes</taxon>
        <taxon>Agaricomycetidae</taxon>
        <taxon>Agaricales</taxon>
        <taxon>Marasmiineae</taxon>
        <taxon>Marasmiaceae</taxon>
        <taxon>Marasmius</taxon>
    </lineage>
</organism>
<dbReference type="EMBL" id="JBAHYK010000049">
    <property type="protein sequence ID" value="KAL0579752.1"/>
    <property type="molecule type" value="Genomic_DNA"/>
</dbReference>
<dbReference type="Proteomes" id="UP001465976">
    <property type="component" value="Unassembled WGS sequence"/>
</dbReference>
<dbReference type="PANTHER" id="PTHR39468">
    <property type="entry name" value="CHROMOSOME 7, WHOLE GENOME SHOTGUN SEQUENCE"/>
    <property type="match status" value="1"/>
</dbReference>
<dbReference type="InterPro" id="IPR043837">
    <property type="entry name" value="Mtf2-like_C"/>
</dbReference>
<evidence type="ECO:0000313" key="3">
    <source>
        <dbReference type="EMBL" id="KAL0579752.1"/>
    </source>
</evidence>
<gene>
    <name evidence="3" type="ORF">V5O48_002246</name>
</gene>
<sequence length="294" mass="34186">MTAREISAFDDMFNMIFDAVAEQKLGTGDKKNLNVGIGGRGGLGDIYGKLRRHSKRVKWTTEEEELLDQKKEEMDLCDTDQQLLDWAMREVFGESEKLEEQSRKALEEGVPAKKAPMLQSPTYPHILALLMKTFRDKYRDPHLALSIFNHARNLSIASYVFGCSTNVYNELIETRWTCFRDLKGVHDALEEMSVNGVDIDNTTRNMVEKVRREVGERNLWVEEDEGGENEVWNMLNKIEKLVNKPIRKSKSKRGAEPQNTKAHRWNDWKREEEEGDDGWEFDAWQKPDRNFGRT</sequence>
<feature type="compositionally biased region" description="Basic and acidic residues" evidence="1">
    <location>
        <begin position="283"/>
        <end position="294"/>
    </location>
</feature>
<evidence type="ECO:0000259" key="2">
    <source>
        <dbReference type="Pfam" id="PF19189"/>
    </source>
</evidence>
<comment type="caution">
    <text evidence="3">The sequence shown here is derived from an EMBL/GenBank/DDBJ whole genome shotgun (WGS) entry which is preliminary data.</text>
</comment>
<feature type="domain" description="Mtf2-like C-terminal" evidence="2">
    <location>
        <begin position="64"/>
        <end position="240"/>
    </location>
</feature>
<protein>
    <recommendedName>
        <fullName evidence="2">Mtf2-like C-terminal domain-containing protein</fullName>
    </recommendedName>
</protein>
<name>A0ABR3FWM8_9AGAR</name>
<dbReference type="Pfam" id="PF19189">
    <property type="entry name" value="Mtf2"/>
    <property type="match status" value="1"/>
</dbReference>
<reference evidence="3 4" key="1">
    <citation type="submission" date="2024-02" db="EMBL/GenBank/DDBJ databases">
        <title>A draft genome for the cacao thread blight pathogen Marasmius crinis-equi.</title>
        <authorList>
            <person name="Cohen S.P."/>
            <person name="Baruah I.K."/>
            <person name="Amoako-Attah I."/>
            <person name="Bukari Y."/>
            <person name="Meinhardt L.W."/>
            <person name="Bailey B.A."/>
        </authorList>
    </citation>
    <scope>NUCLEOTIDE SEQUENCE [LARGE SCALE GENOMIC DNA]</scope>
    <source>
        <strain evidence="3 4">GH-76</strain>
    </source>
</reference>
<proteinExistence type="predicted"/>
<dbReference type="InterPro" id="IPR040009">
    <property type="entry name" value="Mtf2/C5D6.12-like"/>
</dbReference>
<accession>A0ABR3FWM8</accession>
<dbReference type="PANTHER" id="PTHR39468:SF1">
    <property type="entry name" value="MTF2-LIKE C-TERMINAL DOMAIN-CONTAINING PROTEIN"/>
    <property type="match status" value="1"/>
</dbReference>
<evidence type="ECO:0000256" key="1">
    <source>
        <dbReference type="SAM" id="MobiDB-lite"/>
    </source>
</evidence>
<keyword evidence="4" id="KW-1185">Reference proteome</keyword>
<feature type="region of interest" description="Disordered" evidence="1">
    <location>
        <begin position="246"/>
        <end position="294"/>
    </location>
</feature>